<protein>
    <submittedName>
        <fullName evidence="4">Uncharacterized protein</fullName>
    </submittedName>
</protein>
<reference evidence="5" key="1">
    <citation type="submission" date="2024-06" db="EMBL/GenBank/DDBJ databases">
        <title>Draft Genome Sequences of Epichloe bromicola Strains Isolated from Elymus ciliaris.</title>
        <authorList>
            <consortium name="Epichloe bromicola genome sequencing consortium"/>
            <person name="Miura A."/>
            <person name="Imano S."/>
            <person name="Ashida A."/>
            <person name="Sato I."/>
            <person name="Chiba S."/>
            <person name="Tanaka A."/>
            <person name="Camagna M."/>
            <person name="Takemoto D."/>
        </authorList>
    </citation>
    <scope>NUCLEOTIDE SEQUENCE [LARGE SCALE GENOMIC DNA]</scope>
    <source>
        <strain evidence="5">DP</strain>
    </source>
</reference>
<gene>
    <name evidence="4" type="primary">g4098</name>
    <name evidence="4" type="ORF">EsDP_00004098</name>
</gene>
<evidence type="ECO:0000313" key="5">
    <source>
        <dbReference type="Proteomes" id="UP001562357"/>
    </source>
</evidence>
<dbReference type="Proteomes" id="UP001562357">
    <property type="component" value="Unassembled WGS sequence"/>
</dbReference>
<feature type="chain" id="PRO_5046421295" evidence="3">
    <location>
        <begin position="32"/>
        <end position="526"/>
    </location>
</feature>
<evidence type="ECO:0000256" key="2">
    <source>
        <dbReference type="SAM" id="Phobius"/>
    </source>
</evidence>
<dbReference type="EMBL" id="BAAFGZ010000148">
    <property type="protein sequence ID" value="GAB0135772.1"/>
    <property type="molecule type" value="Genomic_DNA"/>
</dbReference>
<feature type="transmembrane region" description="Helical" evidence="2">
    <location>
        <begin position="76"/>
        <end position="97"/>
    </location>
</feature>
<feature type="region of interest" description="Disordered" evidence="1">
    <location>
        <begin position="440"/>
        <end position="480"/>
    </location>
</feature>
<comment type="caution">
    <text evidence="4">The sequence shown here is derived from an EMBL/GenBank/DDBJ whole genome shotgun (WGS) entry which is preliminary data.</text>
</comment>
<keyword evidence="2" id="KW-1133">Transmembrane helix</keyword>
<sequence length="526" mass="56894">MPPRHLQLYPSLTILALTLFTSLIHTGPTGAEFTFDVTKRDKNLLSIDWNSAPSPEDGPAFSAGALRDTKYLPAQVGGIVAAYGISLVLVAIALLSLAKKRREHLHLGDDEVEFQGSKELYGNDSPVDGYNPFLVSNPPRDIVPNFSYPSPLRTRFNEQLLSPHAPHIHLSPTSTCNLPGVDPYVDQAVVSADREMAQSQLEEMYKHVMEQEDAKQRGIVLEAPDVLPASSQRISSSDKSVTSPRKDRVKPANLNLSAAAHDDKTQSKKSSSSFFASLRSPRKKQIKGVNISSPIMTPQSGTFPRHELQEMSAIPSRNYAPPPPPPPPPIPTDQIPFGAHVGNGGALPTSNMSPESIQSIDGRINSHIGPPKTWHAASEVDPVSASSEHSQTPLVGLPLSPKPGARFPALPSSPKPGATFSKANAPSAVRTGGNLPLRAYEPALSSPSTVSRTTKQTVFERRGPLSPTNGRTPMTAGAVPYSPYQPFTPVVPITPSLVTKEDRKRMRRMMPKTPTIEMVKGSDEMW</sequence>
<feature type="region of interest" description="Disordered" evidence="1">
    <location>
        <begin position="501"/>
        <end position="526"/>
    </location>
</feature>
<proteinExistence type="predicted"/>
<feature type="signal peptide" evidence="3">
    <location>
        <begin position="1"/>
        <end position="31"/>
    </location>
</feature>
<keyword evidence="5" id="KW-1185">Reference proteome</keyword>
<keyword evidence="3" id="KW-0732">Signal</keyword>
<name>A0ABQ0CR48_9HYPO</name>
<evidence type="ECO:0000256" key="3">
    <source>
        <dbReference type="SAM" id="SignalP"/>
    </source>
</evidence>
<organism evidence="4 5">
    <name type="scientific">Epichloe bromicola</name>
    <dbReference type="NCBI Taxonomy" id="79588"/>
    <lineage>
        <taxon>Eukaryota</taxon>
        <taxon>Fungi</taxon>
        <taxon>Dikarya</taxon>
        <taxon>Ascomycota</taxon>
        <taxon>Pezizomycotina</taxon>
        <taxon>Sordariomycetes</taxon>
        <taxon>Hypocreomycetidae</taxon>
        <taxon>Hypocreales</taxon>
        <taxon>Clavicipitaceae</taxon>
        <taxon>Epichloe</taxon>
    </lineage>
</organism>
<accession>A0ABQ0CR48</accession>
<evidence type="ECO:0000313" key="4">
    <source>
        <dbReference type="EMBL" id="GAB0135772.1"/>
    </source>
</evidence>
<feature type="region of interest" description="Disordered" evidence="1">
    <location>
        <begin position="228"/>
        <end position="285"/>
    </location>
</feature>
<feature type="compositionally biased region" description="Polar residues" evidence="1">
    <location>
        <begin position="229"/>
        <end position="243"/>
    </location>
</feature>
<feature type="compositionally biased region" description="Polar residues" evidence="1">
    <location>
        <begin position="445"/>
        <end position="457"/>
    </location>
</feature>
<keyword evidence="2" id="KW-0472">Membrane</keyword>
<evidence type="ECO:0000256" key="1">
    <source>
        <dbReference type="SAM" id="MobiDB-lite"/>
    </source>
</evidence>
<keyword evidence="2" id="KW-0812">Transmembrane</keyword>
<feature type="compositionally biased region" description="Low complexity" evidence="1">
    <location>
        <begin position="268"/>
        <end position="277"/>
    </location>
</feature>